<evidence type="ECO:0000313" key="2">
    <source>
        <dbReference type="EMBL" id="MPM86051.1"/>
    </source>
</evidence>
<accession>A0A645D9U9</accession>
<organism evidence="2">
    <name type="scientific">bioreactor metagenome</name>
    <dbReference type="NCBI Taxonomy" id="1076179"/>
    <lineage>
        <taxon>unclassified sequences</taxon>
        <taxon>metagenomes</taxon>
        <taxon>ecological metagenomes</taxon>
    </lineage>
</organism>
<feature type="compositionally biased region" description="Low complexity" evidence="1">
    <location>
        <begin position="110"/>
        <end position="119"/>
    </location>
</feature>
<gene>
    <name evidence="2" type="ORF">SDC9_133134</name>
</gene>
<proteinExistence type="predicted"/>
<protein>
    <submittedName>
        <fullName evidence="2">Uncharacterized protein</fullName>
    </submittedName>
</protein>
<reference evidence="2" key="1">
    <citation type="submission" date="2019-08" db="EMBL/GenBank/DDBJ databases">
        <authorList>
            <person name="Kucharzyk K."/>
            <person name="Murdoch R.W."/>
            <person name="Higgins S."/>
            <person name="Loffler F."/>
        </authorList>
    </citation>
    <scope>NUCLEOTIDE SEQUENCE</scope>
</reference>
<evidence type="ECO:0000256" key="1">
    <source>
        <dbReference type="SAM" id="MobiDB-lite"/>
    </source>
</evidence>
<dbReference type="EMBL" id="VSSQ01034185">
    <property type="protein sequence ID" value="MPM86051.1"/>
    <property type="molecule type" value="Genomic_DNA"/>
</dbReference>
<comment type="caution">
    <text evidence="2">The sequence shown here is derived from an EMBL/GenBank/DDBJ whole genome shotgun (WGS) entry which is preliminary data.</text>
</comment>
<sequence length="215" mass="22743">MKEGVGVDQYHSILVSLQALQQGHMLGAEMIAMGGPPRLQRLAADRGDSDGQCGIGSRVVGQDFDRDVRPGCGAKPGQGAGNAEKGFLVVGFCTVDDVEQSVHGVGGSGRRSASVPRGRTVTVGRGEQASSVNPRGFVCVAQQMLHVARTLDTAKWALLGAHVRHVDQPQSSVRGEHDIAQVQRTEVDPKVVKSGDERAQHVAQLVRLIEGEGRA</sequence>
<dbReference type="AlphaFoldDB" id="A0A645D9U9"/>
<feature type="region of interest" description="Disordered" evidence="1">
    <location>
        <begin position="103"/>
        <end position="127"/>
    </location>
</feature>
<name>A0A645D9U9_9ZZZZ</name>